<dbReference type="Gene3D" id="6.20.350.10">
    <property type="match status" value="1"/>
</dbReference>
<keyword evidence="1" id="KW-0472">Membrane</keyword>
<gene>
    <name evidence="3" type="ORF">MHPYR_40016</name>
</gene>
<dbReference type="InterPro" id="IPR003032">
    <property type="entry name" value="Ryanodine_rcpt"/>
</dbReference>
<dbReference type="AlphaFoldDB" id="A0A1Y5PE67"/>
<proteinExistence type="predicted"/>
<feature type="domain" description="Ryanodine receptor Ryr" evidence="2">
    <location>
        <begin position="579"/>
        <end position="626"/>
    </location>
</feature>
<accession>A0A1Y5PE67</accession>
<evidence type="ECO:0000259" key="2">
    <source>
        <dbReference type="Pfam" id="PF02026"/>
    </source>
</evidence>
<feature type="transmembrane region" description="Helical" evidence="1">
    <location>
        <begin position="77"/>
        <end position="96"/>
    </location>
</feature>
<evidence type="ECO:0000256" key="1">
    <source>
        <dbReference type="SAM" id="Phobius"/>
    </source>
</evidence>
<sequence>MHSALTRVSLSVIAVLLLGYVALLAISPQLGERVPTQWQWFGSPGSWQTLLILVAVLVVLGWVVFYSPGSGRTGAPVAIVASLLLITAVLGGVSYWRCFDSDNPKLFTPLIWTAGLVKGSTGDHELAFGTVCPYPTPIALDLGRLTGTAAIFLSVVGIATALFQSRLDRLRISLARSVTAVVDIDDDAASVVGAIRTTLDRRSALAVITSSPDRDCVRDARAMGARIVSVDFTKPEMLTALPLWRKVNKLYLLSPDPSANIRRLALITERLATVSRRQRLPLIVRIDDPWQAAAWRAQHFGGAETRWAADTVGKYEVTARRLLDDVLGPTPVERILVCGASQLTLALCAEMVQRQLEWDYYSAPDRQPLPPLTLVAESAEEFKQDHLYAHRHLGPSTEHRELATMAEKPSVPFLISLIEAAPTSTAVILVDDVHVEASTGTRLAARYPRTPIYAWHPDAQATDDRTPLVGQLYIYQLSMHMPAGKAHDTWERAARLIHDRYVADVETPSAATLPWDQLSEFYRGSNRRQVQNALWMVEAIGGHTWNTFGDAAYSVPTVKLHDLAPLERLRVIGFDEDTAIAMARSEHEDWCRYYRQAGWKYGPIRDDAKKIHNKLVDWDTIAADPELLSTALASLADTLSKLRELGYISRPVPDGSAV</sequence>
<feature type="transmembrane region" description="Helical" evidence="1">
    <location>
        <begin position="47"/>
        <end position="65"/>
    </location>
</feature>
<reference evidence="3" key="1">
    <citation type="submission" date="2016-03" db="EMBL/GenBank/DDBJ databases">
        <authorList>
            <person name="Ploux O."/>
        </authorList>
    </citation>
    <scope>NUCLEOTIDE SEQUENCE</scope>
    <source>
        <strain evidence="3">UC10</strain>
    </source>
</reference>
<evidence type="ECO:0000313" key="3">
    <source>
        <dbReference type="EMBL" id="SBS77014.1"/>
    </source>
</evidence>
<keyword evidence="1" id="KW-0812">Transmembrane</keyword>
<dbReference type="EMBL" id="FLQS01000034">
    <property type="protein sequence ID" value="SBS77014.1"/>
    <property type="molecule type" value="Genomic_DNA"/>
</dbReference>
<organism evidence="3">
    <name type="scientific">uncultured Mycobacterium sp</name>
    <dbReference type="NCBI Taxonomy" id="171292"/>
    <lineage>
        <taxon>Bacteria</taxon>
        <taxon>Bacillati</taxon>
        <taxon>Actinomycetota</taxon>
        <taxon>Actinomycetes</taxon>
        <taxon>Mycobacteriales</taxon>
        <taxon>Mycobacteriaceae</taxon>
        <taxon>Mycobacterium</taxon>
        <taxon>environmental samples</taxon>
    </lineage>
</organism>
<protein>
    <recommendedName>
        <fullName evidence="2">Ryanodine receptor Ryr domain-containing protein</fullName>
    </recommendedName>
</protein>
<dbReference type="Pfam" id="PF02026">
    <property type="entry name" value="RyR"/>
    <property type="match status" value="1"/>
</dbReference>
<name>A0A1Y5PE67_9MYCO</name>
<keyword evidence="1" id="KW-1133">Transmembrane helix</keyword>